<comment type="caution">
    <text evidence="3">The sequence shown here is derived from an EMBL/GenBank/DDBJ whole genome shotgun (WGS) entry which is preliminary data.</text>
</comment>
<dbReference type="OrthoDB" id="9411431at2759"/>
<dbReference type="AlphaFoldDB" id="Q4TE48"/>
<reference evidence="3" key="1">
    <citation type="journal article" date="2004" name="Nature">
        <title>Genome duplication in the teleost fish Tetraodon nigroviridis reveals the early vertebrate proto-karyotype.</title>
        <authorList>
            <person name="Jaillon O."/>
            <person name="Aury J.-M."/>
            <person name="Brunet F."/>
            <person name="Petit J.-L."/>
            <person name="Stange-Thomann N."/>
            <person name="Mauceli E."/>
            <person name="Bouneau L."/>
            <person name="Fischer C."/>
            <person name="Ozouf-Costaz C."/>
            <person name="Bernot A."/>
            <person name="Nicaud S."/>
            <person name="Jaffe D."/>
            <person name="Fisher S."/>
            <person name="Lutfalla G."/>
            <person name="Dossat C."/>
            <person name="Segurens B."/>
            <person name="Dasilva C."/>
            <person name="Salanoubat M."/>
            <person name="Levy M."/>
            <person name="Boudet N."/>
            <person name="Castellano S."/>
            <person name="Anthouard V."/>
            <person name="Jubin C."/>
            <person name="Castelli V."/>
            <person name="Katinka M."/>
            <person name="Vacherie B."/>
            <person name="Biemont C."/>
            <person name="Skalli Z."/>
            <person name="Cattolico L."/>
            <person name="Poulain J."/>
            <person name="De Berardinis V."/>
            <person name="Cruaud C."/>
            <person name="Duprat S."/>
            <person name="Brottier P."/>
            <person name="Coutanceau J.-P."/>
            <person name="Gouzy J."/>
            <person name="Parra G."/>
            <person name="Lardier G."/>
            <person name="Chapple C."/>
            <person name="McKernan K.J."/>
            <person name="McEwan P."/>
            <person name="Bosak S."/>
            <person name="Kellis M."/>
            <person name="Volff J.-N."/>
            <person name="Guigo R."/>
            <person name="Zody M.C."/>
            <person name="Mesirov J."/>
            <person name="Lindblad-Toh K."/>
            <person name="Birren B."/>
            <person name="Nusbaum C."/>
            <person name="Kahn D."/>
            <person name="Robinson-Rechavi M."/>
            <person name="Laudet V."/>
            <person name="Schachter V."/>
            <person name="Quetier F."/>
            <person name="Saurin W."/>
            <person name="Scarpelli C."/>
            <person name="Wincker P."/>
            <person name="Lander E.S."/>
            <person name="Weissenbach J."/>
            <person name="Roest Crollius H."/>
        </authorList>
    </citation>
    <scope>NUCLEOTIDE SEQUENCE [LARGE SCALE GENOMIC DNA]</scope>
</reference>
<organism evidence="3">
    <name type="scientific">Tetraodon nigroviridis</name>
    <name type="common">Spotted green pufferfish</name>
    <name type="synonym">Chelonodon nigroviridis</name>
    <dbReference type="NCBI Taxonomy" id="99883"/>
    <lineage>
        <taxon>Eukaryota</taxon>
        <taxon>Metazoa</taxon>
        <taxon>Chordata</taxon>
        <taxon>Craniata</taxon>
        <taxon>Vertebrata</taxon>
        <taxon>Euteleostomi</taxon>
        <taxon>Actinopterygii</taxon>
        <taxon>Neopterygii</taxon>
        <taxon>Teleostei</taxon>
        <taxon>Neoteleostei</taxon>
        <taxon>Acanthomorphata</taxon>
        <taxon>Eupercaria</taxon>
        <taxon>Tetraodontiformes</taxon>
        <taxon>Tetradontoidea</taxon>
        <taxon>Tetraodontidae</taxon>
        <taxon>Tetraodon</taxon>
    </lineage>
</organism>
<protein>
    <submittedName>
        <fullName evidence="3">(spotted green pufferfish) hypothetical protein</fullName>
    </submittedName>
</protein>
<proteinExistence type="inferred from homology"/>
<evidence type="ECO:0000313" key="3">
    <source>
        <dbReference type="EMBL" id="CAF88834.1"/>
    </source>
</evidence>
<dbReference type="EMBL" id="CAAE01005755">
    <property type="protein sequence ID" value="CAF88834.1"/>
    <property type="molecule type" value="Genomic_DNA"/>
</dbReference>
<feature type="compositionally biased region" description="Pro residues" evidence="2">
    <location>
        <begin position="114"/>
        <end position="127"/>
    </location>
</feature>
<feature type="region of interest" description="Disordered" evidence="2">
    <location>
        <begin position="21"/>
        <end position="50"/>
    </location>
</feature>
<dbReference type="Pfam" id="PF15060">
    <property type="entry name" value="PPDFL"/>
    <property type="match status" value="1"/>
</dbReference>
<feature type="region of interest" description="Disordered" evidence="2">
    <location>
        <begin position="65"/>
        <end position="134"/>
    </location>
</feature>
<comment type="similarity">
    <text evidence="1">Belongs to the PPDPF family.</text>
</comment>
<accession>Q4TE48</accession>
<reference evidence="3" key="2">
    <citation type="submission" date="2004-02" db="EMBL/GenBank/DDBJ databases">
        <authorList>
            <consortium name="Genoscope"/>
            <consortium name="Whitehead Institute Centre for Genome Research"/>
        </authorList>
    </citation>
    <scope>NUCLEOTIDE SEQUENCE</scope>
</reference>
<dbReference type="PRINTS" id="PR02071">
    <property type="entry name" value="PPDPFACTOR"/>
</dbReference>
<dbReference type="PANTHER" id="PTHR14572">
    <property type="entry name" value="PANCREATIC PROGENITOR CELL DIFFERENTIATION AND PROLIFERATION FACTOR"/>
    <property type="match status" value="1"/>
</dbReference>
<gene>
    <name evidence="3" type="ORF">GSTENG00002439001</name>
</gene>
<dbReference type="InterPro" id="IPR026754">
    <property type="entry name" value="PPDPF"/>
</dbReference>
<name>Q4TE48_TETNG</name>
<feature type="compositionally biased region" description="Basic and acidic residues" evidence="2">
    <location>
        <begin position="87"/>
        <end position="103"/>
    </location>
</feature>
<evidence type="ECO:0000256" key="1">
    <source>
        <dbReference type="ARBA" id="ARBA00006609"/>
    </source>
</evidence>
<evidence type="ECO:0000256" key="2">
    <source>
        <dbReference type="SAM" id="MobiDB-lite"/>
    </source>
</evidence>
<dbReference type="GO" id="GO:0030154">
    <property type="term" value="P:cell differentiation"/>
    <property type="evidence" value="ECO:0007669"/>
    <property type="project" value="InterPro"/>
</dbReference>
<feature type="compositionally biased region" description="Low complexity" evidence="2">
    <location>
        <begin position="22"/>
        <end position="33"/>
    </location>
</feature>
<dbReference type="KEGG" id="tng:GSTEN00002439G001"/>
<sequence>MAAIPSSGSLVATHDYYRRRLGSASSSSSCGSAEIHGRGHSPPPRAPQAGLGSLVDLVFLRQTEPARPAEWLRPPEERNLHSGQRPGDLHRQGDGSEATAERNQRRREARAAGPPDPPVLDPPPPPRSCRLSQAETAGAPVTCSLCSCIVPFLLTNCGKKPKKTFFS</sequence>